<name>A0A2T6ZEL0_TUBBO</name>
<dbReference type="AlphaFoldDB" id="A0A2T6ZEL0"/>
<accession>A0A2T6ZEL0</accession>
<sequence>MSVEFGRGDLGIVDTVEIGALVVSKGWLWCIQQVVGIYAGHTEFLGAGGWSHHQQKAYNIWSLHISLWPVFKYSLLTTLKARKKSHQISDPSLSGPTKVRSHLHNSPSYIYAYLLLGNLFYEAASGN</sequence>
<keyword evidence="2" id="KW-1185">Reference proteome</keyword>
<reference evidence="1 2" key="1">
    <citation type="submission" date="2017-04" db="EMBL/GenBank/DDBJ databases">
        <title>Draft genome sequence of Tuber borchii Vittad., a whitish edible truffle.</title>
        <authorList>
            <consortium name="DOE Joint Genome Institute"/>
            <person name="Murat C."/>
            <person name="Kuo A."/>
            <person name="Barry K.W."/>
            <person name="Clum A."/>
            <person name="Dockter R.B."/>
            <person name="Fauchery L."/>
            <person name="Iotti M."/>
            <person name="Kohler A."/>
            <person name="Labutti K."/>
            <person name="Lindquist E.A."/>
            <person name="Lipzen A."/>
            <person name="Ohm R.A."/>
            <person name="Wang M."/>
            <person name="Grigoriev I.V."/>
            <person name="Zambonelli A."/>
            <person name="Martin F.M."/>
        </authorList>
    </citation>
    <scope>NUCLEOTIDE SEQUENCE [LARGE SCALE GENOMIC DNA]</scope>
    <source>
        <strain evidence="1 2">Tbo3840</strain>
    </source>
</reference>
<dbReference type="EMBL" id="NESQ01000333">
    <property type="protein sequence ID" value="PUU73925.1"/>
    <property type="molecule type" value="Genomic_DNA"/>
</dbReference>
<dbReference type="Proteomes" id="UP000244722">
    <property type="component" value="Unassembled WGS sequence"/>
</dbReference>
<comment type="caution">
    <text evidence="1">The sequence shown here is derived from an EMBL/GenBank/DDBJ whole genome shotgun (WGS) entry which is preliminary data.</text>
</comment>
<evidence type="ECO:0000313" key="1">
    <source>
        <dbReference type="EMBL" id="PUU73925.1"/>
    </source>
</evidence>
<evidence type="ECO:0000313" key="2">
    <source>
        <dbReference type="Proteomes" id="UP000244722"/>
    </source>
</evidence>
<protein>
    <submittedName>
        <fullName evidence="1">Uncharacterized protein</fullName>
    </submittedName>
</protein>
<gene>
    <name evidence="1" type="ORF">B9Z19DRAFT_1134143</name>
</gene>
<proteinExistence type="predicted"/>
<dbReference type="OrthoDB" id="44736at2759"/>
<organism evidence="1 2">
    <name type="scientific">Tuber borchii</name>
    <name type="common">White truffle</name>
    <dbReference type="NCBI Taxonomy" id="42251"/>
    <lineage>
        <taxon>Eukaryota</taxon>
        <taxon>Fungi</taxon>
        <taxon>Dikarya</taxon>
        <taxon>Ascomycota</taxon>
        <taxon>Pezizomycotina</taxon>
        <taxon>Pezizomycetes</taxon>
        <taxon>Pezizales</taxon>
        <taxon>Tuberaceae</taxon>
        <taxon>Tuber</taxon>
    </lineage>
</organism>